<dbReference type="KEGG" id="vcn:VOLCADRAFT_96645"/>
<keyword evidence="2" id="KW-1185">Reference proteome</keyword>
<gene>
    <name evidence="1" type="ORF">VOLCADRAFT_96645</name>
</gene>
<reference evidence="1 2" key="1">
    <citation type="journal article" date="2010" name="Science">
        <title>Genomic analysis of organismal complexity in the multicellular green alga Volvox carteri.</title>
        <authorList>
            <person name="Prochnik S.E."/>
            <person name="Umen J."/>
            <person name="Nedelcu A.M."/>
            <person name="Hallmann A."/>
            <person name="Miller S.M."/>
            <person name="Nishii I."/>
            <person name="Ferris P."/>
            <person name="Kuo A."/>
            <person name="Mitros T."/>
            <person name="Fritz-Laylin L.K."/>
            <person name="Hellsten U."/>
            <person name="Chapman J."/>
            <person name="Simakov O."/>
            <person name="Rensing S.A."/>
            <person name="Terry A."/>
            <person name="Pangilinan J."/>
            <person name="Kapitonov V."/>
            <person name="Jurka J."/>
            <person name="Salamov A."/>
            <person name="Shapiro H."/>
            <person name="Schmutz J."/>
            <person name="Grimwood J."/>
            <person name="Lindquist E."/>
            <person name="Lucas S."/>
            <person name="Grigoriev I.V."/>
            <person name="Schmitt R."/>
            <person name="Kirk D."/>
            <person name="Rokhsar D.S."/>
        </authorList>
    </citation>
    <scope>NUCLEOTIDE SEQUENCE [LARGE SCALE GENOMIC DNA]</scope>
    <source>
        <strain evidence="2">f. Nagariensis / Eve</strain>
    </source>
</reference>
<dbReference type="AlphaFoldDB" id="D8UAN7"/>
<evidence type="ECO:0000313" key="1">
    <source>
        <dbReference type="EMBL" id="EFJ43137.1"/>
    </source>
</evidence>
<accession>D8UAN7</accession>
<organism evidence="2">
    <name type="scientific">Volvox carteri f. nagariensis</name>
    <dbReference type="NCBI Taxonomy" id="3068"/>
    <lineage>
        <taxon>Eukaryota</taxon>
        <taxon>Viridiplantae</taxon>
        <taxon>Chlorophyta</taxon>
        <taxon>core chlorophytes</taxon>
        <taxon>Chlorophyceae</taxon>
        <taxon>CS clade</taxon>
        <taxon>Chlamydomonadales</taxon>
        <taxon>Volvocaceae</taxon>
        <taxon>Volvox</taxon>
    </lineage>
</organism>
<dbReference type="Proteomes" id="UP000001058">
    <property type="component" value="Unassembled WGS sequence"/>
</dbReference>
<proteinExistence type="predicted"/>
<dbReference type="RefSeq" id="XP_002955712.1">
    <property type="nucleotide sequence ID" value="XM_002955666.1"/>
</dbReference>
<evidence type="ECO:0000313" key="2">
    <source>
        <dbReference type="Proteomes" id="UP000001058"/>
    </source>
</evidence>
<protein>
    <submittedName>
        <fullName evidence="1">Uncharacterized protein</fullName>
    </submittedName>
</protein>
<dbReference type="InParanoid" id="D8UAN7"/>
<name>D8UAN7_VOLCA</name>
<dbReference type="GeneID" id="9614467"/>
<sequence length="171" mass="17496">MASGAVPTVPVLARGAGHPASPSLGWSFPTGALPNICCSFDQPDYSPPPPPPLPPCSSPACSADPIVSESMVLWAVVAVAAPPPSFSGGAPRAMVAVAVLPPSFSGGAPRAVVVVAVPPPLPAPPSDVMDHCQDCQDCIKYHCRSPAMVLPHPTLPICSLNSTWLLTFFTI</sequence>
<dbReference type="EMBL" id="GL378375">
    <property type="protein sequence ID" value="EFJ43137.1"/>
    <property type="molecule type" value="Genomic_DNA"/>
</dbReference>